<name>A0A9D4FZS8_DREPO</name>
<evidence type="ECO:0000256" key="1">
    <source>
        <dbReference type="SAM" id="MobiDB-lite"/>
    </source>
</evidence>
<protein>
    <submittedName>
        <fullName evidence="2">Uncharacterized protein</fullName>
    </submittedName>
</protein>
<dbReference type="Proteomes" id="UP000828390">
    <property type="component" value="Unassembled WGS sequence"/>
</dbReference>
<sequence>MSPPQRPADYPVLAPAHGSLDFWVELTRTGGAGQFQDRSPATPRTGGPGPFPDRSPATPRFPQSPAVHVHPAFPAHNVVSAKCLTHLCQVDSPILLNWINLFPKLGMSSIFITIFRIFLTDIPLSKQHGP</sequence>
<organism evidence="2 3">
    <name type="scientific">Dreissena polymorpha</name>
    <name type="common">Zebra mussel</name>
    <name type="synonym">Mytilus polymorpha</name>
    <dbReference type="NCBI Taxonomy" id="45954"/>
    <lineage>
        <taxon>Eukaryota</taxon>
        <taxon>Metazoa</taxon>
        <taxon>Spiralia</taxon>
        <taxon>Lophotrochozoa</taxon>
        <taxon>Mollusca</taxon>
        <taxon>Bivalvia</taxon>
        <taxon>Autobranchia</taxon>
        <taxon>Heteroconchia</taxon>
        <taxon>Euheterodonta</taxon>
        <taxon>Imparidentia</taxon>
        <taxon>Neoheterodontei</taxon>
        <taxon>Myida</taxon>
        <taxon>Dreissenoidea</taxon>
        <taxon>Dreissenidae</taxon>
        <taxon>Dreissena</taxon>
    </lineage>
</organism>
<reference evidence="2" key="2">
    <citation type="submission" date="2020-11" db="EMBL/GenBank/DDBJ databases">
        <authorList>
            <person name="McCartney M.A."/>
            <person name="Auch B."/>
            <person name="Kono T."/>
            <person name="Mallez S."/>
            <person name="Becker A."/>
            <person name="Gohl D.M."/>
            <person name="Silverstein K.A.T."/>
            <person name="Koren S."/>
            <person name="Bechman K.B."/>
            <person name="Herman A."/>
            <person name="Abrahante J.E."/>
            <person name="Garbe J."/>
        </authorList>
    </citation>
    <scope>NUCLEOTIDE SEQUENCE</scope>
    <source>
        <strain evidence="2">Duluth1</strain>
        <tissue evidence="2">Whole animal</tissue>
    </source>
</reference>
<evidence type="ECO:0000313" key="2">
    <source>
        <dbReference type="EMBL" id="KAH3807451.1"/>
    </source>
</evidence>
<evidence type="ECO:0000313" key="3">
    <source>
        <dbReference type="Proteomes" id="UP000828390"/>
    </source>
</evidence>
<dbReference type="EMBL" id="JAIWYP010000006">
    <property type="protein sequence ID" value="KAH3807451.1"/>
    <property type="molecule type" value="Genomic_DNA"/>
</dbReference>
<proteinExistence type="predicted"/>
<comment type="caution">
    <text evidence="2">The sequence shown here is derived from an EMBL/GenBank/DDBJ whole genome shotgun (WGS) entry which is preliminary data.</text>
</comment>
<dbReference type="AlphaFoldDB" id="A0A9D4FZS8"/>
<gene>
    <name evidence="2" type="ORF">DPMN_135792</name>
</gene>
<reference evidence="2" key="1">
    <citation type="journal article" date="2019" name="bioRxiv">
        <title>The Genome of the Zebra Mussel, Dreissena polymorpha: A Resource for Invasive Species Research.</title>
        <authorList>
            <person name="McCartney M.A."/>
            <person name="Auch B."/>
            <person name="Kono T."/>
            <person name="Mallez S."/>
            <person name="Zhang Y."/>
            <person name="Obille A."/>
            <person name="Becker A."/>
            <person name="Abrahante J.E."/>
            <person name="Garbe J."/>
            <person name="Badalamenti J.P."/>
            <person name="Herman A."/>
            <person name="Mangelson H."/>
            <person name="Liachko I."/>
            <person name="Sullivan S."/>
            <person name="Sone E.D."/>
            <person name="Koren S."/>
            <person name="Silverstein K.A.T."/>
            <person name="Beckman K.B."/>
            <person name="Gohl D.M."/>
        </authorList>
    </citation>
    <scope>NUCLEOTIDE SEQUENCE</scope>
    <source>
        <strain evidence="2">Duluth1</strain>
        <tissue evidence="2">Whole animal</tissue>
    </source>
</reference>
<feature type="region of interest" description="Disordered" evidence="1">
    <location>
        <begin position="32"/>
        <end position="66"/>
    </location>
</feature>
<keyword evidence="3" id="KW-1185">Reference proteome</keyword>
<accession>A0A9D4FZS8</accession>